<dbReference type="AlphaFoldDB" id="A0A9P5X264"/>
<keyword evidence="3" id="KW-1185">Reference proteome</keyword>
<dbReference type="Proteomes" id="UP000807342">
    <property type="component" value="Unassembled WGS sequence"/>
</dbReference>
<feature type="compositionally biased region" description="Polar residues" evidence="1">
    <location>
        <begin position="213"/>
        <end position="226"/>
    </location>
</feature>
<evidence type="ECO:0000313" key="3">
    <source>
        <dbReference type="Proteomes" id="UP000807342"/>
    </source>
</evidence>
<feature type="compositionally biased region" description="Polar residues" evidence="1">
    <location>
        <begin position="35"/>
        <end position="51"/>
    </location>
</feature>
<sequence length="297" mass="33254">MPLIENKQPRRSSFTNYFSPAHHHESTLRNRAQSLNTQSQRGYSILQSDSLSRVPEHQPPTADRKSILKFSISVPLPASHPSRPFAYDTESTSSPALRTSFLDAGQHEDPPNTSERKVQFVEPESPSVRTQIRTPSPRLGTHTHTSPAFPTKTRSVARISLSTGKLYYVEEPITEYPVVAGTCFSPPPSPPRTHALPFRRSPQHTPRPGSYPYTPNTTTPRFSSAITRHRSSASTNSSQSEHSQSPLYSSPSEKLHAHWGTFTLNMRFSMFRAQDRMKDGVAWMGGVVKRMKPGRHG</sequence>
<evidence type="ECO:0000313" key="2">
    <source>
        <dbReference type="EMBL" id="KAF9443239.1"/>
    </source>
</evidence>
<feature type="compositionally biased region" description="Low complexity" evidence="1">
    <location>
        <begin position="232"/>
        <end position="251"/>
    </location>
</feature>
<dbReference type="OrthoDB" id="10570507at2759"/>
<gene>
    <name evidence="2" type="ORF">P691DRAFT_425613</name>
</gene>
<feature type="compositionally biased region" description="Basic and acidic residues" evidence="1">
    <location>
        <begin position="105"/>
        <end position="119"/>
    </location>
</feature>
<dbReference type="EMBL" id="MU151501">
    <property type="protein sequence ID" value="KAF9443239.1"/>
    <property type="molecule type" value="Genomic_DNA"/>
</dbReference>
<comment type="caution">
    <text evidence="2">The sequence shown here is derived from an EMBL/GenBank/DDBJ whole genome shotgun (WGS) entry which is preliminary data.</text>
</comment>
<reference evidence="2" key="1">
    <citation type="submission" date="2020-11" db="EMBL/GenBank/DDBJ databases">
        <authorList>
            <consortium name="DOE Joint Genome Institute"/>
            <person name="Ahrendt S."/>
            <person name="Riley R."/>
            <person name="Andreopoulos W."/>
            <person name="Labutti K."/>
            <person name="Pangilinan J."/>
            <person name="Ruiz-Duenas F.J."/>
            <person name="Barrasa J.M."/>
            <person name="Sanchez-Garcia M."/>
            <person name="Camarero S."/>
            <person name="Miyauchi S."/>
            <person name="Serrano A."/>
            <person name="Linde D."/>
            <person name="Babiker R."/>
            <person name="Drula E."/>
            <person name="Ayuso-Fernandez I."/>
            <person name="Pacheco R."/>
            <person name="Padilla G."/>
            <person name="Ferreira P."/>
            <person name="Barriuso J."/>
            <person name="Kellner H."/>
            <person name="Castanera R."/>
            <person name="Alfaro M."/>
            <person name="Ramirez L."/>
            <person name="Pisabarro A.G."/>
            <person name="Kuo A."/>
            <person name="Tritt A."/>
            <person name="Lipzen A."/>
            <person name="He G."/>
            <person name="Yan M."/>
            <person name="Ng V."/>
            <person name="Cullen D."/>
            <person name="Martin F."/>
            <person name="Rosso M.-N."/>
            <person name="Henrissat B."/>
            <person name="Hibbett D."/>
            <person name="Martinez A.T."/>
            <person name="Grigoriev I.V."/>
        </authorList>
    </citation>
    <scope>NUCLEOTIDE SEQUENCE</scope>
    <source>
        <strain evidence="2">MF-IS2</strain>
    </source>
</reference>
<accession>A0A9P5X264</accession>
<feature type="region of interest" description="Disordered" evidence="1">
    <location>
        <begin position="102"/>
        <end position="150"/>
    </location>
</feature>
<evidence type="ECO:0000256" key="1">
    <source>
        <dbReference type="SAM" id="MobiDB-lite"/>
    </source>
</evidence>
<protein>
    <submittedName>
        <fullName evidence="2">Uncharacterized protein</fullName>
    </submittedName>
</protein>
<feature type="region of interest" description="Disordered" evidence="1">
    <location>
        <begin position="187"/>
        <end position="251"/>
    </location>
</feature>
<feature type="region of interest" description="Disordered" evidence="1">
    <location>
        <begin position="35"/>
        <end position="65"/>
    </location>
</feature>
<proteinExistence type="predicted"/>
<organism evidence="2 3">
    <name type="scientific">Macrolepiota fuliginosa MF-IS2</name>
    <dbReference type="NCBI Taxonomy" id="1400762"/>
    <lineage>
        <taxon>Eukaryota</taxon>
        <taxon>Fungi</taxon>
        <taxon>Dikarya</taxon>
        <taxon>Basidiomycota</taxon>
        <taxon>Agaricomycotina</taxon>
        <taxon>Agaricomycetes</taxon>
        <taxon>Agaricomycetidae</taxon>
        <taxon>Agaricales</taxon>
        <taxon>Agaricineae</taxon>
        <taxon>Agaricaceae</taxon>
        <taxon>Macrolepiota</taxon>
    </lineage>
</organism>
<name>A0A9P5X264_9AGAR</name>